<dbReference type="AlphaFoldDB" id="A0A158CY56"/>
<proteinExistence type="predicted"/>
<dbReference type="InterPro" id="IPR000073">
    <property type="entry name" value="AB_hydrolase_1"/>
</dbReference>
<keyword evidence="2" id="KW-0378">Hydrolase</keyword>
<dbReference type="PANTHER" id="PTHR43194">
    <property type="entry name" value="HYDROLASE ALPHA/BETA FOLD FAMILY"/>
    <property type="match status" value="1"/>
</dbReference>
<dbReference type="PANTHER" id="PTHR43194:SF2">
    <property type="entry name" value="PEROXISOMAL MEMBRANE PROTEIN LPX1"/>
    <property type="match status" value="1"/>
</dbReference>
<dbReference type="InterPro" id="IPR029058">
    <property type="entry name" value="AB_hydrolase_fold"/>
</dbReference>
<protein>
    <submittedName>
        <fullName evidence="2">Alpha/beta hydrolase</fullName>
    </submittedName>
</protein>
<organism evidence="2 3">
    <name type="scientific">Caballeronia pedi</name>
    <dbReference type="NCBI Taxonomy" id="1777141"/>
    <lineage>
        <taxon>Bacteria</taxon>
        <taxon>Pseudomonadati</taxon>
        <taxon>Pseudomonadota</taxon>
        <taxon>Betaproteobacteria</taxon>
        <taxon>Burkholderiales</taxon>
        <taxon>Burkholderiaceae</taxon>
        <taxon>Caballeronia</taxon>
    </lineage>
</organism>
<evidence type="ECO:0000259" key="1">
    <source>
        <dbReference type="Pfam" id="PF00561"/>
    </source>
</evidence>
<dbReference type="Pfam" id="PF00561">
    <property type="entry name" value="Abhydrolase_1"/>
    <property type="match status" value="1"/>
</dbReference>
<name>A0A158CY56_9BURK</name>
<dbReference type="EMBL" id="FCOE02000028">
    <property type="protein sequence ID" value="SAK87283.1"/>
    <property type="molecule type" value="Genomic_DNA"/>
</dbReference>
<dbReference type="Proteomes" id="UP000054911">
    <property type="component" value="Unassembled WGS sequence"/>
</dbReference>
<dbReference type="GO" id="GO:0016787">
    <property type="term" value="F:hydrolase activity"/>
    <property type="evidence" value="ECO:0007669"/>
    <property type="project" value="UniProtKB-KW"/>
</dbReference>
<keyword evidence="3" id="KW-1185">Reference proteome</keyword>
<evidence type="ECO:0000313" key="2">
    <source>
        <dbReference type="EMBL" id="SAK87283.1"/>
    </source>
</evidence>
<gene>
    <name evidence="2" type="ORF">AWB80_06030</name>
</gene>
<sequence length="297" mass="32200">MITTFSMSAEKPLHGASAQTQVWTGADGNRLAGTAWGNPAGVPVILLHSSGQTRHAWSDTARALAKAGFHAITFDARGHGDSDWSPICNYSQGAMVRDLEAIAAQLDVRRPVLVGAGMGGNTSLLAVGERYLEAHALVLVNFAPHIEPPAVTRLQTFMRQHSRGFAALDELIDAFRQAVPTGARLSKREALMQSVRCCDDGKYRWHWDPAFAAWPHDLSRRQSRLAASARNVRPPTLLVRGARSEVVSEAGARAFLDFCPHAEYADVRNAGHTIAAESNNAFGEAILAFLLRHAHGR</sequence>
<accession>A0A158CY56</accession>
<feature type="domain" description="AB hydrolase-1" evidence="1">
    <location>
        <begin position="43"/>
        <end position="274"/>
    </location>
</feature>
<evidence type="ECO:0000313" key="3">
    <source>
        <dbReference type="Proteomes" id="UP000054911"/>
    </source>
</evidence>
<dbReference type="SUPFAM" id="SSF53474">
    <property type="entry name" value="alpha/beta-Hydrolases"/>
    <property type="match status" value="1"/>
</dbReference>
<comment type="caution">
    <text evidence="2">The sequence shown here is derived from an EMBL/GenBank/DDBJ whole genome shotgun (WGS) entry which is preliminary data.</text>
</comment>
<dbReference type="STRING" id="1777141.AWB80_06030"/>
<dbReference type="RefSeq" id="WP_061178372.1">
    <property type="nucleotide sequence ID" value="NZ_FCOE02000028.1"/>
</dbReference>
<dbReference type="Gene3D" id="3.40.50.1820">
    <property type="entry name" value="alpha/beta hydrolase"/>
    <property type="match status" value="1"/>
</dbReference>
<dbReference type="InterPro" id="IPR050228">
    <property type="entry name" value="Carboxylesterase_BioH"/>
</dbReference>
<reference evidence="2" key="1">
    <citation type="submission" date="2016-01" db="EMBL/GenBank/DDBJ databases">
        <authorList>
            <person name="Peeters C."/>
        </authorList>
    </citation>
    <scope>NUCLEOTIDE SEQUENCE [LARGE SCALE GENOMIC DNA]</scope>
    <source>
        <strain evidence="2">LMG 29323</strain>
    </source>
</reference>